<organism evidence="2 3">
    <name type="scientific">Gymnopus androsaceus JB14</name>
    <dbReference type="NCBI Taxonomy" id="1447944"/>
    <lineage>
        <taxon>Eukaryota</taxon>
        <taxon>Fungi</taxon>
        <taxon>Dikarya</taxon>
        <taxon>Basidiomycota</taxon>
        <taxon>Agaricomycotina</taxon>
        <taxon>Agaricomycetes</taxon>
        <taxon>Agaricomycetidae</taxon>
        <taxon>Agaricales</taxon>
        <taxon>Marasmiineae</taxon>
        <taxon>Omphalotaceae</taxon>
        <taxon>Gymnopus</taxon>
    </lineage>
</organism>
<dbReference type="EMBL" id="ML769551">
    <property type="protein sequence ID" value="KAE9394378.1"/>
    <property type="molecule type" value="Genomic_DNA"/>
</dbReference>
<proteinExistence type="predicted"/>
<feature type="region of interest" description="Disordered" evidence="1">
    <location>
        <begin position="77"/>
        <end position="150"/>
    </location>
</feature>
<evidence type="ECO:0000313" key="3">
    <source>
        <dbReference type="Proteomes" id="UP000799118"/>
    </source>
</evidence>
<evidence type="ECO:0000313" key="2">
    <source>
        <dbReference type="EMBL" id="KAE9394378.1"/>
    </source>
</evidence>
<dbReference type="AlphaFoldDB" id="A0A6A4H9T2"/>
<keyword evidence="3" id="KW-1185">Reference proteome</keyword>
<reference evidence="2" key="1">
    <citation type="journal article" date="2019" name="Environ. Microbiol.">
        <title>Fungal ecological strategies reflected in gene transcription - a case study of two litter decomposers.</title>
        <authorList>
            <person name="Barbi F."/>
            <person name="Kohler A."/>
            <person name="Barry K."/>
            <person name="Baskaran P."/>
            <person name="Daum C."/>
            <person name="Fauchery L."/>
            <person name="Ihrmark K."/>
            <person name="Kuo A."/>
            <person name="LaButti K."/>
            <person name="Lipzen A."/>
            <person name="Morin E."/>
            <person name="Grigoriev I.V."/>
            <person name="Henrissat B."/>
            <person name="Lindahl B."/>
            <person name="Martin F."/>
        </authorList>
    </citation>
    <scope>NUCLEOTIDE SEQUENCE</scope>
    <source>
        <strain evidence="2">JB14</strain>
    </source>
</reference>
<gene>
    <name evidence="2" type="ORF">BT96DRAFT_998581</name>
</gene>
<name>A0A6A4H9T2_9AGAR</name>
<accession>A0A6A4H9T2</accession>
<protein>
    <submittedName>
        <fullName evidence="2">Uncharacterized protein</fullName>
    </submittedName>
</protein>
<dbReference type="Proteomes" id="UP000799118">
    <property type="component" value="Unassembled WGS sequence"/>
</dbReference>
<evidence type="ECO:0000256" key="1">
    <source>
        <dbReference type="SAM" id="MobiDB-lite"/>
    </source>
</evidence>
<feature type="compositionally biased region" description="Basic and acidic residues" evidence="1">
    <location>
        <begin position="89"/>
        <end position="98"/>
    </location>
</feature>
<feature type="compositionally biased region" description="Basic residues" evidence="1">
    <location>
        <begin position="79"/>
        <end position="88"/>
    </location>
</feature>
<feature type="compositionally biased region" description="Basic and acidic residues" evidence="1">
    <location>
        <begin position="124"/>
        <end position="138"/>
    </location>
</feature>
<sequence length="203" mass="23014">MAALKFEAVLLTELPSTVIICLSCISQLLLSMVAKKYKTAQEKKQARREINACNYAKNWCKITKHRKQKYADAVEKQHKQLTTHRKSSVSKERKENNVEGHLSLKSHRTISDVHSPRNTMTHKPNADPKKCGNSEKRSLPPSHVTPTHNDSNVINEIEYLMDHGPARPKEPVTVSQLAFKNVCAVFMNYKAVIGSDWTSGFFK</sequence>